<name>A0A554VRQ6_9FLAO</name>
<evidence type="ECO:0000313" key="1">
    <source>
        <dbReference type="EMBL" id="TSE11325.1"/>
    </source>
</evidence>
<dbReference type="InterPro" id="IPR041895">
    <property type="entry name" value="ArdA_dom1"/>
</dbReference>
<comment type="caution">
    <text evidence="1">The sequence shown here is derived from an EMBL/GenBank/DDBJ whole genome shotgun (WGS) entry which is preliminary data.</text>
</comment>
<dbReference type="Pfam" id="PF07275">
    <property type="entry name" value="ArdA"/>
    <property type="match status" value="1"/>
</dbReference>
<reference evidence="1 2" key="1">
    <citation type="submission" date="2019-07" db="EMBL/GenBank/DDBJ databases">
        <title>The draft genome sequence of Aquimarina algiphila M91.</title>
        <authorList>
            <person name="Meng X."/>
        </authorList>
    </citation>
    <scope>NUCLEOTIDE SEQUENCE [LARGE SCALE GENOMIC DNA]</scope>
    <source>
        <strain evidence="1 2">M91</strain>
    </source>
</reference>
<dbReference type="Gene3D" id="3.10.20.480">
    <property type="entry name" value="Antirestriction protein ArdA, domain 1"/>
    <property type="match status" value="1"/>
</dbReference>
<dbReference type="EMBL" id="VLNR01000002">
    <property type="protein sequence ID" value="TSE11325.1"/>
    <property type="molecule type" value="Genomic_DNA"/>
</dbReference>
<dbReference type="Proteomes" id="UP000318833">
    <property type="component" value="Unassembled WGS sequence"/>
</dbReference>
<evidence type="ECO:0000313" key="2">
    <source>
        <dbReference type="Proteomes" id="UP000318833"/>
    </source>
</evidence>
<dbReference type="AlphaFoldDB" id="A0A554VRQ6"/>
<dbReference type="OrthoDB" id="944647at2"/>
<gene>
    <name evidence="1" type="ORF">FOF46_01460</name>
</gene>
<keyword evidence="2" id="KW-1185">Reference proteome</keyword>
<organism evidence="1 2">
    <name type="scientific">Aquimarina algiphila</name>
    <dbReference type="NCBI Taxonomy" id="2047982"/>
    <lineage>
        <taxon>Bacteria</taxon>
        <taxon>Pseudomonadati</taxon>
        <taxon>Bacteroidota</taxon>
        <taxon>Flavobacteriia</taxon>
        <taxon>Flavobacteriales</taxon>
        <taxon>Flavobacteriaceae</taxon>
        <taxon>Aquimarina</taxon>
    </lineage>
</organism>
<accession>A0A554VRQ6</accession>
<proteinExistence type="predicted"/>
<dbReference type="RefSeq" id="WP_143915249.1">
    <property type="nucleotide sequence ID" value="NZ_CANMXV010000003.1"/>
</dbReference>
<sequence>MKLEETPRVFLTDYASYNEGTQFEFGHWVDLDDYSDETELMEYISNHFDECDEKRPLLCGSEREEIMITDYEGFPKELYSESGGNFEQIYEFINLSDDQKIAVAFMIEQNCDLEYAIDHCEDVYLREFDRHGNDKIELFAEYYPEADKADDDHTYLRIDYDSFLENEFTEFEYEGTNYIIHDSWNH</sequence>
<protein>
    <submittedName>
        <fullName evidence="1">Antirestriction protein ArdA</fullName>
    </submittedName>
</protein>
<dbReference type="InterPro" id="IPR009899">
    <property type="entry name" value="ArdA"/>
</dbReference>